<accession>A0A544TGG8</accession>
<reference evidence="1 2" key="1">
    <citation type="submission" date="2019-05" db="EMBL/GenBank/DDBJ databases">
        <title>Psychrobacillus vulpis sp. nov., a new species isolated from feces of a red fox that inhabits in The Tablas de Daimiel Natural Park, Albacete, Spain.</title>
        <authorList>
            <person name="Rodriguez M."/>
            <person name="Reina J.C."/>
            <person name="Bejar V."/>
            <person name="Llamas I."/>
        </authorList>
    </citation>
    <scope>NUCLEOTIDE SEQUENCE [LARGE SCALE GENOMIC DNA]</scope>
    <source>
        <strain evidence="1 2">NHI-2</strain>
    </source>
</reference>
<name>A0A544TGG8_9BACI</name>
<evidence type="ECO:0000313" key="1">
    <source>
        <dbReference type="EMBL" id="TQR16507.1"/>
    </source>
</evidence>
<dbReference type="AlphaFoldDB" id="A0A544TGG8"/>
<sequence>MIEVITIVNFVIEVANAKDYPKNVENALQSNTPMIQYIETVSISSINEYMKVNASAKYRVLIEERKDNKFLDDYVGLVLPMFYNRFNGMPVSNLIYKISRIER</sequence>
<proteinExistence type="predicted"/>
<evidence type="ECO:0000313" key="2">
    <source>
        <dbReference type="Proteomes" id="UP000318937"/>
    </source>
</evidence>
<dbReference type="EMBL" id="VDGG01000010">
    <property type="protein sequence ID" value="TQR16507.1"/>
    <property type="molecule type" value="Genomic_DNA"/>
</dbReference>
<gene>
    <name evidence="1" type="ORF">FG383_06115</name>
</gene>
<dbReference type="Proteomes" id="UP000318937">
    <property type="component" value="Unassembled WGS sequence"/>
</dbReference>
<comment type="caution">
    <text evidence="1">The sequence shown here is derived from an EMBL/GenBank/DDBJ whole genome shotgun (WGS) entry which is preliminary data.</text>
</comment>
<dbReference type="RefSeq" id="WP_142606010.1">
    <property type="nucleotide sequence ID" value="NZ_VDGG01000010.1"/>
</dbReference>
<keyword evidence="2" id="KW-1185">Reference proteome</keyword>
<protein>
    <submittedName>
        <fullName evidence="1">Uncharacterized protein</fullName>
    </submittedName>
</protein>
<dbReference type="OrthoDB" id="2969948at2"/>
<organism evidence="1 2">
    <name type="scientific">Psychrobacillus soli</name>
    <dbReference type="NCBI Taxonomy" id="1543965"/>
    <lineage>
        <taxon>Bacteria</taxon>
        <taxon>Bacillati</taxon>
        <taxon>Bacillota</taxon>
        <taxon>Bacilli</taxon>
        <taxon>Bacillales</taxon>
        <taxon>Bacillaceae</taxon>
        <taxon>Psychrobacillus</taxon>
    </lineage>
</organism>